<comment type="subcellular location">
    <subcellularLocation>
        <location evidence="1 11">Cytoplasm</location>
    </subcellularLocation>
</comment>
<dbReference type="GO" id="GO:0004831">
    <property type="term" value="F:tyrosine-tRNA ligase activity"/>
    <property type="evidence" value="ECO:0007669"/>
    <property type="project" value="UniProtKB-UniRule"/>
</dbReference>
<dbReference type="PRINTS" id="PR01040">
    <property type="entry name" value="TRNASYNTHTYR"/>
</dbReference>
<protein>
    <recommendedName>
        <fullName evidence="11">Tyrosine--tRNA ligase</fullName>
        <ecNumber evidence="11">6.1.1.1</ecNumber>
    </recommendedName>
    <alternativeName>
        <fullName evidence="11">Tyrosyl-tRNA synthetase</fullName>
        <shortName evidence="11">TyrRS</shortName>
    </alternativeName>
</protein>
<reference evidence="14 15" key="1">
    <citation type="submission" date="2020-08" db="EMBL/GenBank/DDBJ databases">
        <title>Genomic Encyclopedia of Type Strains, Phase IV (KMG-IV): sequencing the most valuable type-strain genomes for metagenomic binning, comparative biology and taxonomic classification.</title>
        <authorList>
            <person name="Goeker M."/>
        </authorList>
    </citation>
    <scope>NUCLEOTIDE SEQUENCE [LARGE SCALE GENOMIC DNA]</scope>
    <source>
        <strain evidence="14 15">DSM 17976</strain>
    </source>
</reference>
<keyword evidence="2 11" id="KW-0963">Cytoplasm</keyword>
<evidence type="ECO:0000256" key="4">
    <source>
        <dbReference type="ARBA" id="ARBA00022741"/>
    </source>
</evidence>
<comment type="subunit">
    <text evidence="11">Homodimer.</text>
</comment>
<keyword evidence="15" id="KW-1185">Reference proteome</keyword>
<dbReference type="Pfam" id="PF22421">
    <property type="entry name" value="SYY_C-terminal"/>
    <property type="match status" value="1"/>
</dbReference>
<dbReference type="SUPFAM" id="SSF55174">
    <property type="entry name" value="Alpha-L RNA-binding motif"/>
    <property type="match status" value="1"/>
</dbReference>
<feature type="short sequence motif" description="'HIGH' region" evidence="11">
    <location>
        <begin position="39"/>
        <end position="48"/>
    </location>
</feature>
<dbReference type="SUPFAM" id="SSF52374">
    <property type="entry name" value="Nucleotidylyl transferase"/>
    <property type="match status" value="1"/>
</dbReference>
<evidence type="ECO:0000256" key="12">
    <source>
        <dbReference type="PROSITE-ProRule" id="PRU00182"/>
    </source>
</evidence>
<dbReference type="AlphaFoldDB" id="A0A7W6EP00"/>
<dbReference type="Gene3D" id="3.40.50.620">
    <property type="entry name" value="HUPs"/>
    <property type="match status" value="1"/>
</dbReference>
<comment type="catalytic activity">
    <reaction evidence="9 11">
        <text>tRNA(Tyr) + L-tyrosine + ATP = L-tyrosyl-tRNA(Tyr) + AMP + diphosphate + H(+)</text>
        <dbReference type="Rhea" id="RHEA:10220"/>
        <dbReference type="Rhea" id="RHEA-COMP:9706"/>
        <dbReference type="Rhea" id="RHEA-COMP:9707"/>
        <dbReference type="ChEBI" id="CHEBI:15378"/>
        <dbReference type="ChEBI" id="CHEBI:30616"/>
        <dbReference type="ChEBI" id="CHEBI:33019"/>
        <dbReference type="ChEBI" id="CHEBI:58315"/>
        <dbReference type="ChEBI" id="CHEBI:78442"/>
        <dbReference type="ChEBI" id="CHEBI:78536"/>
        <dbReference type="ChEBI" id="CHEBI:456215"/>
        <dbReference type="EC" id="6.1.1.1"/>
    </reaction>
</comment>
<dbReference type="EMBL" id="JACIBY010000001">
    <property type="protein sequence ID" value="MBB3836953.1"/>
    <property type="molecule type" value="Genomic_DNA"/>
</dbReference>
<sequence length="434" mass="48792">MTKNFIEELRWRGMLHDMMPGTEEQLQKEITSAYIGFDPTASSLHIGNLATIMLLKHFQLCGHKPFALVGGATGMVGDPSGKAAERAFLSEETLRYNESCIKKQLEKFLDFDCGDNSAQIVNNYDWFKNIGFLEFLREAGKYITVNYMSAKDSVKKRLETGISFTEFSYQLLQGFDFYWLFKHHDVRLQMGGSDQWGNITTGTELIRRKENNNDETAEYRAFALTTPLVTKSDGTKFGKSESGNVWLDSSKTSPFQFYQFWLNCADADCSRLLRVFTLYTKDEIEAFEAEHAQAPHLRVMQKALAKDVTIRVHSLSEYEMAVAASEVLFGKGTLETLQNMDMLTFEAVFDGVPQSVISATALAECTNVTDLLSVVTNNEIYASKGEARRAIQGNAVSINKTKVADPNAQPAFELLQNKFLLVSKGKKNHLIVVE</sequence>
<dbReference type="HAMAP" id="MF_02006">
    <property type="entry name" value="Tyr_tRNA_synth_type1"/>
    <property type="match status" value="1"/>
</dbReference>
<dbReference type="GO" id="GO:0003723">
    <property type="term" value="F:RNA binding"/>
    <property type="evidence" value="ECO:0007669"/>
    <property type="project" value="UniProtKB-KW"/>
</dbReference>
<dbReference type="PANTHER" id="PTHR11766">
    <property type="entry name" value="TYROSYL-TRNA SYNTHETASE"/>
    <property type="match status" value="1"/>
</dbReference>
<evidence type="ECO:0000256" key="7">
    <source>
        <dbReference type="ARBA" id="ARBA00022917"/>
    </source>
</evidence>
<dbReference type="GO" id="GO:0005524">
    <property type="term" value="F:ATP binding"/>
    <property type="evidence" value="ECO:0007669"/>
    <property type="project" value="UniProtKB-UniRule"/>
</dbReference>
<organism evidence="14 15">
    <name type="scientific">Runella defluvii</name>
    <dbReference type="NCBI Taxonomy" id="370973"/>
    <lineage>
        <taxon>Bacteria</taxon>
        <taxon>Pseudomonadati</taxon>
        <taxon>Bacteroidota</taxon>
        <taxon>Cytophagia</taxon>
        <taxon>Cytophagales</taxon>
        <taxon>Spirosomataceae</taxon>
        <taxon>Runella</taxon>
    </lineage>
</organism>
<dbReference type="Proteomes" id="UP000541352">
    <property type="component" value="Unassembled WGS sequence"/>
</dbReference>
<dbReference type="Pfam" id="PF00579">
    <property type="entry name" value="tRNA-synt_1b"/>
    <property type="match status" value="1"/>
</dbReference>
<dbReference type="InterPro" id="IPR054608">
    <property type="entry name" value="SYY-like_C"/>
</dbReference>
<evidence type="ECO:0000256" key="5">
    <source>
        <dbReference type="ARBA" id="ARBA00022840"/>
    </source>
</evidence>
<proteinExistence type="inferred from homology"/>
<evidence type="ECO:0000256" key="6">
    <source>
        <dbReference type="ARBA" id="ARBA00022884"/>
    </source>
</evidence>
<feature type="binding site" evidence="11">
    <location>
        <position position="239"/>
    </location>
    <ligand>
        <name>ATP</name>
        <dbReference type="ChEBI" id="CHEBI:30616"/>
    </ligand>
</feature>
<feature type="binding site" evidence="11">
    <location>
        <position position="169"/>
    </location>
    <ligand>
        <name>L-tyrosine</name>
        <dbReference type="ChEBI" id="CHEBI:58315"/>
    </ligand>
</feature>
<dbReference type="GO" id="GO:0042803">
    <property type="term" value="F:protein homodimerization activity"/>
    <property type="evidence" value="ECO:0007669"/>
    <property type="project" value="UniProtKB-ARBA"/>
</dbReference>
<feature type="binding site" evidence="11">
    <location>
        <position position="173"/>
    </location>
    <ligand>
        <name>L-tyrosine</name>
        <dbReference type="ChEBI" id="CHEBI:58315"/>
    </ligand>
</feature>
<keyword evidence="6 12" id="KW-0694">RNA-binding</keyword>
<evidence type="ECO:0000313" key="14">
    <source>
        <dbReference type="EMBL" id="MBB3836953.1"/>
    </source>
</evidence>
<comment type="similarity">
    <text evidence="10 11">Belongs to the class-I aminoacyl-tRNA synthetase family. TyrS type 1 subfamily.</text>
</comment>
<dbReference type="FunFam" id="1.10.240.10:FF:000001">
    <property type="entry name" value="Tyrosine--tRNA ligase"/>
    <property type="match status" value="1"/>
</dbReference>
<dbReference type="Gene3D" id="3.10.290.10">
    <property type="entry name" value="RNA-binding S4 domain"/>
    <property type="match status" value="1"/>
</dbReference>
<evidence type="ECO:0000256" key="1">
    <source>
        <dbReference type="ARBA" id="ARBA00004496"/>
    </source>
</evidence>
<dbReference type="InterPro" id="IPR002307">
    <property type="entry name" value="Tyr-tRNA-ligase"/>
</dbReference>
<dbReference type="GO" id="GO:0005829">
    <property type="term" value="C:cytosol"/>
    <property type="evidence" value="ECO:0007669"/>
    <property type="project" value="TreeGrafter"/>
</dbReference>
<feature type="binding site" evidence="11">
    <location>
        <position position="34"/>
    </location>
    <ligand>
        <name>L-tyrosine</name>
        <dbReference type="ChEBI" id="CHEBI:58315"/>
    </ligand>
</feature>
<accession>A0A7W6EP00</accession>
<dbReference type="InterPro" id="IPR036986">
    <property type="entry name" value="S4_RNA-bd_sf"/>
</dbReference>
<dbReference type="FunFam" id="3.40.50.620:FF:000008">
    <property type="entry name" value="Tyrosine--tRNA ligase"/>
    <property type="match status" value="1"/>
</dbReference>
<dbReference type="RefSeq" id="WP_183971694.1">
    <property type="nucleotide sequence ID" value="NZ_JACIBY010000001.1"/>
</dbReference>
<evidence type="ECO:0000256" key="3">
    <source>
        <dbReference type="ARBA" id="ARBA00022598"/>
    </source>
</evidence>
<keyword evidence="8 11" id="KW-0030">Aminoacyl-tRNA synthetase</keyword>
<dbReference type="NCBIfam" id="TIGR00234">
    <property type="entry name" value="tyrS"/>
    <property type="match status" value="1"/>
</dbReference>
<comment type="caution">
    <text evidence="14">The sequence shown here is derived from an EMBL/GenBank/DDBJ whole genome shotgun (WGS) entry which is preliminary data.</text>
</comment>
<evidence type="ECO:0000313" key="15">
    <source>
        <dbReference type="Proteomes" id="UP000541352"/>
    </source>
</evidence>
<feature type="short sequence motif" description="'KMSKS' region" evidence="11">
    <location>
        <begin position="236"/>
        <end position="240"/>
    </location>
</feature>
<feature type="domain" description="Tyrosine--tRNA ligase SYY-like C-terminal" evidence="13">
    <location>
        <begin position="345"/>
        <end position="432"/>
    </location>
</feature>
<evidence type="ECO:0000256" key="10">
    <source>
        <dbReference type="ARBA" id="ARBA00060965"/>
    </source>
</evidence>
<comment type="function">
    <text evidence="11">Catalyzes the attachment of tyrosine to tRNA(Tyr) in a two-step reaction: tyrosine is first activated by ATP to form Tyr-AMP and then transferred to the acceptor end of tRNA(Tyr).</text>
</comment>
<dbReference type="CDD" id="cd00805">
    <property type="entry name" value="TyrRS_core"/>
    <property type="match status" value="1"/>
</dbReference>
<dbReference type="EC" id="6.1.1.1" evidence="11"/>
<dbReference type="InterPro" id="IPR024107">
    <property type="entry name" value="Tyr-tRNA-ligase_bac_1"/>
</dbReference>
<dbReference type="Gene3D" id="1.10.240.10">
    <property type="entry name" value="Tyrosyl-Transfer RNA Synthetase"/>
    <property type="match status" value="1"/>
</dbReference>
<keyword evidence="3 11" id="KW-0436">Ligase</keyword>
<dbReference type="PROSITE" id="PS50889">
    <property type="entry name" value="S4"/>
    <property type="match status" value="1"/>
</dbReference>
<evidence type="ECO:0000256" key="2">
    <source>
        <dbReference type="ARBA" id="ARBA00022490"/>
    </source>
</evidence>
<evidence type="ECO:0000256" key="8">
    <source>
        <dbReference type="ARBA" id="ARBA00023146"/>
    </source>
</evidence>
<evidence type="ECO:0000256" key="11">
    <source>
        <dbReference type="HAMAP-Rule" id="MF_02006"/>
    </source>
</evidence>
<dbReference type="InterPro" id="IPR024088">
    <property type="entry name" value="Tyr-tRNA-ligase_bac-type"/>
</dbReference>
<dbReference type="PANTHER" id="PTHR11766:SF0">
    <property type="entry name" value="TYROSINE--TRNA LIGASE, MITOCHONDRIAL"/>
    <property type="match status" value="1"/>
</dbReference>
<keyword evidence="4 11" id="KW-0547">Nucleotide-binding</keyword>
<dbReference type="InterPro" id="IPR002305">
    <property type="entry name" value="aa-tRNA-synth_Ic"/>
</dbReference>
<dbReference type="GO" id="GO:0006437">
    <property type="term" value="P:tyrosyl-tRNA aminoacylation"/>
    <property type="evidence" value="ECO:0007669"/>
    <property type="project" value="UniProtKB-UniRule"/>
</dbReference>
<evidence type="ECO:0000259" key="13">
    <source>
        <dbReference type="Pfam" id="PF22421"/>
    </source>
</evidence>
<keyword evidence="7 11" id="KW-0648">Protein biosynthesis</keyword>
<gene>
    <name evidence="11" type="primary">tyrS</name>
    <name evidence="14" type="ORF">FHS57_000935</name>
</gene>
<keyword evidence="5 11" id="KW-0067">ATP-binding</keyword>
<name>A0A7W6EP00_9BACT</name>
<dbReference type="InterPro" id="IPR014729">
    <property type="entry name" value="Rossmann-like_a/b/a_fold"/>
</dbReference>
<evidence type="ECO:0000256" key="9">
    <source>
        <dbReference type="ARBA" id="ARBA00048248"/>
    </source>
</evidence>